<dbReference type="Pfam" id="PF10463">
    <property type="entry name" value="Peptidase_U49"/>
    <property type="match status" value="1"/>
</dbReference>
<evidence type="ECO:0008006" key="3">
    <source>
        <dbReference type="Google" id="ProtNLM"/>
    </source>
</evidence>
<evidence type="ECO:0000313" key="1">
    <source>
        <dbReference type="EMBL" id="MCF2218306.1"/>
    </source>
</evidence>
<name>A0ABS9C1E1_9FLAO</name>
<sequence length="311" mass="36617">MKESMKKETHVGLQPIRVLKHNLTARLENRSKDLIKLLQHNSKLNKYISYESFDEPLINGQKPYIDKDGIIHIHETFLSYLWIISFTMFVLYEEAVAIPDLIKRNIQPPKSQNVELIKLTEELFDYAKSLVRVFSKWDTEYFPNPEFFDRSSDEGFYIERNNDLYVEAMNFILFHEIAHAEFEHIKKKNVKRLNNEELKEMELEADSRAINLLLKEYRSKNLSDLSIIVGLASILFCGQNLSGGNKHPDIDIRLENALQIINPADDSPVWAFLVLFIKLWDKQFSHNFIENSEYDSFKAFYYELITQAKKL</sequence>
<comment type="caution">
    <text evidence="1">The sequence shown here is derived from an EMBL/GenBank/DDBJ whole genome shotgun (WGS) entry which is preliminary data.</text>
</comment>
<keyword evidence="2" id="KW-1185">Reference proteome</keyword>
<dbReference type="Proteomes" id="UP001430374">
    <property type="component" value="Unassembled WGS sequence"/>
</dbReference>
<dbReference type="RefSeq" id="WP_235130074.1">
    <property type="nucleotide sequence ID" value="NZ_JACSGT010000001.1"/>
</dbReference>
<proteinExistence type="predicted"/>
<dbReference type="InterPro" id="IPR019504">
    <property type="entry name" value="Peptidase_U49_Lit_pept"/>
</dbReference>
<evidence type="ECO:0000313" key="2">
    <source>
        <dbReference type="Proteomes" id="UP001430374"/>
    </source>
</evidence>
<protein>
    <recommendedName>
        <fullName evidence="3">Peptidase U49</fullName>
    </recommendedName>
</protein>
<organism evidence="1 2">
    <name type="scientific">Chryseobacterium indicum</name>
    <dbReference type="NCBI Taxonomy" id="2766954"/>
    <lineage>
        <taxon>Bacteria</taxon>
        <taxon>Pseudomonadati</taxon>
        <taxon>Bacteroidota</taxon>
        <taxon>Flavobacteriia</taxon>
        <taxon>Flavobacteriales</taxon>
        <taxon>Weeksellaceae</taxon>
        <taxon>Chryseobacterium group</taxon>
        <taxon>Chryseobacterium</taxon>
    </lineage>
</organism>
<accession>A0ABS9C1E1</accession>
<dbReference type="EMBL" id="JACSGT010000001">
    <property type="protein sequence ID" value="MCF2218306.1"/>
    <property type="molecule type" value="Genomic_DNA"/>
</dbReference>
<gene>
    <name evidence="1" type="ORF">H9Q08_03200</name>
</gene>
<reference evidence="1" key="1">
    <citation type="submission" date="2021-08" db="EMBL/GenBank/DDBJ databases">
        <title>Complete genome sequence of Chryseobacterium sp strain PS-8.</title>
        <authorList>
            <person name="Das S.K."/>
        </authorList>
    </citation>
    <scope>NUCLEOTIDE SEQUENCE</scope>
    <source>
        <strain evidence="1">PS-8</strain>
    </source>
</reference>